<dbReference type="EMBL" id="JAAAIN010003499">
    <property type="protein sequence ID" value="KAG0285404.1"/>
    <property type="molecule type" value="Genomic_DNA"/>
</dbReference>
<sequence length="449" mass="49714">MHALEWHHMQTVGLDEILATARQAKCDVFNFSVVRWLGNKVRTNVTNNNNNNNNNASSPSSSTAAPSSFNRTARTTGLGLKLFHKISCDCGSNAVIAKGPTMPSNYRPASKEDQFLIVCRGKAHTEPQYEIVEPGPRDAYYGYHDHDRARLGSNAKIPKCTFSISIDFAIFWVHYTPIHSRIETNEWLAQWLSPPSNKTPTRPFARPIPSSTSRSSRWSRPISISSRTLRPSIGSNGVSSPRLTDLMVSSIQTSLALGETRTRRSTRTTAHVKSSATPPTTTRTIPAGTPPSQLLTVRDFGALQQAPWTSLSPSVLPNGRLIQEQQQGQQESTRNTKNGAGRLGGLDRKLEETVAWHVAEVTSIMEDAAAQDNWSSPPLTRKDYCAPEKQYSNYKEIDMKEYPGIAMHLCQWCKDNARDFCVVPSLKNQPGSHARDSITTHANTSANKD</sequence>
<keyword evidence="3" id="KW-1185">Reference proteome</keyword>
<proteinExistence type="predicted"/>
<feature type="compositionally biased region" description="Low complexity" evidence="1">
    <location>
        <begin position="44"/>
        <end position="68"/>
    </location>
</feature>
<feature type="non-terminal residue" evidence="2">
    <location>
        <position position="449"/>
    </location>
</feature>
<gene>
    <name evidence="2" type="ORF">BGZ97_007796</name>
</gene>
<feature type="compositionally biased region" description="Polar residues" evidence="1">
    <location>
        <begin position="439"/>
        <end position="449"/>
    </location>
</feature>
<feature type="region of interest" description="Disordered" evidence="1">
    <location>
        <begin position="257"/>
        <end position="292"/>
    </location>
</feature>
<evidence type="ECO:0000313" key="3">
    <source>
        <dbReference type="Proteomes" id="UP000823405"/>
    </source>
</evidence>
<accession>A0A9P6UEX4</accession>
<evidence type="ECO:0000256" key="1">
    <source>
        <dbReference type="SAM" id="MobiDB-lite"/>
    </source>
</evidence>
<protein>
    <submittedName>
        <fullName evidence="2">Uncharacterized protein</fullName>
    </submittedName>
</protein>
<feature type="region of interest" description="Disordered" evidence="1">
    <location>
        <begin position="196"/>
        <end position="221"/>
    </location>
</feature>
<feature type="region of interest" description="Disordered" evidence="1">
    <location>
        <begin position="44"/>
        <end position="70"/>
    </location>
</feature>
<comment type="caution">
    <text evidence="2">The sequence shown here is derived from an EMBL/GenBank/DDBJ whole genome shotgun (WGS) entry which is preliminary data.</text>
</comment>
<reference evidence="2" key="1">
    <citation type="journal article" date="2020" name="Fungal Divers.">
        <title>Resolving the Mortierellaceae phylogeny through synthesis of multi-gene phylogenetics and phylogenomics.</title>
        <authorList>
            <person name="Vandepol N."/>
            <person name="Liber J."/>
            <person name="Desiro A."/>
            <person name="Na H."/>
            <person name="Kennedy M."/>
            <person name="Barry K."/>
            <person name="Grigoriev I.V."/>
            <person name="Miller A.N."/>
            <person name="O'Donnell K."/>
            <person name="Stajich J.E."/>
            <person name="Bonito G."/>
        </authorList>
    </citation>
    <scope>NUCLEOTIDE SEQUENCE</scope>
    <source>
        <strain evidence="2">NVP60</strain>
    </source>
</reference>
<feature type="compositionally biased region" description="Low complexity" evidence="1">
    <location>
        <begin position="207"/>
        <end position="221"/>
    </location>
</feature>
<dbReference type="Proteomes" id="UP000823405">
    <property type="component" value="Unassembled WGS sequence"/>
</dbReference>
<name>A0A9P6UEX4_9FUNG</name>
<dbReference type="AlphaFoldDB" id="A0A9P6UEX4"/>
<organism evidence="2 3">
    <name type="scientific">Linnemannia gamsii</name>
    <dbReference type="NCBI Taxonomy" id="64522"/>
    <lineage>
        <taxon>Eukaryota</taxon>
        <taxon>Fungi</taxon>
        <taxon>Fungi incertae sedis</taxon>
        <taxon>Mucoromycota</taxon>
        <taxon>Mortierellomycotina</taxon>
        <taxon>Mortierellomycetes</taxon>
        <taxon>Mortierellales</taxon>
        <taxon>Mortierellaceae</taxon>
        <taxon>Linnemannia</taxon>
    </lineage>
</organism>
<evidence type="ECO:0000313" key="2">
    <source>
        <dbReference type="EMBL" id="KAG0285404.1"/>
    </source>
</evidence>
<feature type="region of interest" description="Disordered" evidence="1">
    <location>
        <begin position="428"/>
        <end position="449"/>
    </location>
</feature>
<feature type="region of interest" description="Disordered" evidence="1">
    <location>
        <begin position="324"/>
        <end position="344"/>
    </location>
</feature>
<feature type="compositionally biased region" description="Low complexity" evidence="1">
    <location>
        <begin position="277"/>
        <end position="291"/>
    </location>
</feature>
<dbReference type="OrthoDB" id="2416559at2759"/>